<evidence type="ECO:0000313" key="1">
    <source>
        <dbReference type="EMBL" id="QAS52521.1"/>
    </source>
</evidence>
<accession>A0A410MCS5</accession>
<dbReference type="KEGG" id="hli:HLI_09965"/>
<dbReference type="OrthoDB" id="2966571at2"/>
<gene>
    <name evidence="1" type="ORF">HLI_09965</name>
</gene>
<protein>
    <submittedName>
        <fullName evidence="1">Uncharacterized protein</fullName>
    </submittedName>
</protein>
<reference evidence="1 2" key="1">
    <citation type="submission" date="2018-01" db="EMBL/GenBank/DDBJ databases">
        <title>The whole genome sequencing and assembly of Halobacillus litoralis ERB031 strain.</title>
        <authorList>
            <person name="Lee S.-J."/>
            <person name="Park M.-K."/>
            <person name="Kim J.-Y."/>
            <person name="Lee Y.-J."/>
            <person name="Yi H."/>
            <person name="Bahn Y.-S."/>
            <person name="Kim J.F."/>
            <person name="Lee D.-W."/>
        </authorList>
    </citation>
    <scope>NUCLEOTIDE SEQUENCE [LARGE SCALE GENOMIC DNA]</scope>
    <source>
        <strain evidence="1 2">ERB 031</strain>
    </source>
</reference>
<proteinExistence type="predicted"/>
<organism evidence="1 2">
    <name type="scientific">Halobacillus litoralis</name>
    <dbReference type="NCBI Taxonomy" id="45668"/>
    <lineage>
        <taxon>Bacteria</taxon>
        <taxon>Bacillati</taxon>
        <taxon>Bacillota</taxon>
        <taxon>Bacilli</taxon>
        <taxon>Bacillales</taxon>
        <taxon>Bacillaceae</taxon>
        <taxon>Halobacillus</taxon>
    </lineage>
</organism>
<evidence type="ECO:0000313" key="2">
    <source>
        <dbReference type="Proteomes" id="UP000287756"/>
    </source>
</evidence>
<dbReference type="AlphaFoldDB" id="A0A410MCS5"/>
<name>A0A410MCS5_9BACI</name>
<sequence length="474" mass="54394">MNKWKTILIVSSLLIFGIGTYLYTGDSEGKLTHGRDSQPMRQAKAVDMDDLPLEWTEVESFEEVQSFYEERVPGLALAREEGLTTLPGESTPIKDRDGRMQINEVWHNGHTVQIFYSIDLSTFIGDDKEKNKFLNRPPSLEGIHIEESGDFEEQTFSTHSRELHPRDTVVFENRLYSMVQAPPITNSEWGYEYIPEEIKNFNQEIATSFDLRMDGETIRTEPLPVLYVHDKEKHIIGQYTTDETYSENGITIEPIEIKLGIASSQVKMRIEHDQADFNQSVQAFIRTETGEKVPLSHFSEQEDGLYVSSFQPFQEIPEKVSLEFEAIHLKEDKPYSFDVDMTQFQGFDSETKMIDEKVGEAYGTDIILKRVNTHGGHHMDMELNFKPHSNDQKKHLVGAALDYYQQPQETMERHVQVESNDGETVEGDFYGHDQQGNINFEAGKFRNSSTLSITVDQIVYAQSIDESFELVSKN</sequence>
<dbReference type="Proteomes" id="UP000287756">
    <property type="component" value="Chromosome"/>
</dbReference>
<dbReference type="EMBL" id="CP026118">
    <property type="protein sequence ID" value="QAS52521.1"/>
    <property type="molecule type" value="Genomic_DNA"/>
</dbReference>
<dbReference type="RefSeq" id="WP_128524810.1">
    <property type="nucleotide sequence ID" value="NZ_CP026118.1"/>
</dbReference>